<dbReference type="RefSeq" id="WP_377479026.1">
    <property type="nucleotide sequence ID" value="NZ_JBHLTN010000002.1"/>
</dbReference>
<comment type="subcellular location">
    <subcellularLocation>
        <location evidence="7">Cytoplasm</location>
    </subcellularLocation>
</comment>
<evidence type="ECO:0000259" key="9">
    <source>
        <dbReference type="Pfam" id="PF09179"/>
    </source>
</evidence>
<evidence type="ECO:0000256" key="2">
    <source>
        <dbReference type="ARBA" id="ARBA00022598"/>
    </source>
</evidence>
<evidence type="ECO:0000313" key="10">
    <source>
        <dbReference type="EMBL" id="MFC0591260.1"/>
    </source>
</evidence>
<dbReference type="EMBL" id="JBHLTN010000002">
    <property type="protein sequence ID" value="MFC0591260.1"/>
    <property type="molecule type" value="Genomic_DNA"/>
</dbReference>
<dbReference type="InterPro" id="IPR011063">
    <property type="entry name" value="TilS/TtcA_N"/>
</dbReference>
<comment type="function">
    <text evidence="7">Ligates lysine onto the cytidine present at position 34 of the AUA codon-specific tRNA(Ile) that contains the anticodon CAU, in an ATP-dependent manner. Cytidine is converted to lysidine, thus changing the amino acid specificity of the tRNA from methionine to isoleucine.</text>
</comment>
<gene>
    <name evidence="7 10" type="primary">tilS</name>
    <name evidence="10" type="ORF">ACFFGG_01705</name>
</gene>
<proteinExistence type="inferred from homology"/>
<dbReference type="Proteomes" id="UP001589834">
    <property type="component" value="Unassembled WGS sequence"/>
</dbReference>
<dbReference type="EC" id="6.3.4.19" evidence="7"/>
<name>A0ABV6PN43_9BURK</name>
<dbReference type="SUPFAM" id="SSF52402">
    <property type="entry name" value="Adenine nucleotide alpha hydrolases-like"/>
    <property type="match status" value="1"/>
</dbReference>
<dbReference type="InterPro" id="IPR012094">
    <property type="entry name" value="tRNA_Ile_lys_synt"/>
</dbReference>
<feature type="domain" description="tRNA(Ile)-lysidine/2-thiocytidine synthase N-terminal" evidence="8">
    <location>
        <begin position="30"/>
        <end position="209"/>
    </location>
</feature>
<dbReference type="InterPro" id="IPR012795">
    <property type="entry name" value="tRNA_Ile_lys_synt_N"/>
</dbReference>
<dbReference type="InterPro" id="IPR014729">
    <property type="entry name" value="Rossmann-like_a/b/a_fold"/>
</dbReference>
<comment type="similarity">
    <text evidence="7">Belongs to the tRNA(Ile)-lysidine synthase family.</text>
</comment>
<dbReference type="HAMAP" id="MF_01161">
    <property type="entry name" value="tRNA_Ile_lys_synt"/>
    <property type="match status" value="1"/>
</dbReference>
<keyword evidence="2 7" id="KW-0436">Ligase</keyword>
<protein>
    <recommendedName>
        <fullName evidence="7">tRNA(Ile)-lysidine synthase</fullName>
        <ecNumber evidence="7">6.3.4.19</ecNumber>
    </recommendedName>
    <alternativeName>
        <fullName evidence="7">tRNA(Ile)-2-lysyl-cytidine synthase</fullName>
    </alternativeName>
    <alternativeName>
        <fullName evidence="7">tRNA(Ile)-lysidine synthetase</fullName>
    </alternativeName>
</protein>
<comment type="domain">
    <text evidence="7">The N-terminal region contains the highly conserved SGGXDS motif, predicted to be a P-loop motif involved in ATP binding.</text>
</comment>
<dbReference type="NCBIfam" id="TIGR02432">
    <property type="entry name" value="lysidine_TilS_N"/>
    <property type="match status" value="1"/>
</dbReference>
<dbReference type="PANTHER" id="PTHR43033:SF1">
    <property type="entry name" value="TRNA(ILE)-LYSIDINE SYNTHASE-RELATED"/>
    <property type="match status" value="1"/>
</dbReference>
<dbReference type="InterPro" id="IPR015262">
    <property type="entry name" value="tRNA_Ile_lys_synt_subst-bd"/>
</dbReference>
<evidence type="ECO:0000256" key="3">
    <source>
        <dbReference type="ARBA" id="ARBA00022694"/>
    </source>
</evidence>
<evidence type="ECO:0000256" key="1">
    <source>
        <dbReference type="ARBA" id="ARBA00022490"/>
    </source>
</evidence>
<dbReference type="PANTHER" id="PTHR43033">
    <property type="entry name" value="TRNA(ILE)-LYSIDINE SYNTHASE-RELATED"/>
    <property type="match status" value="1"/>
</dbReference>
<evidence type="ECO:0000259" key="8">
    <source>
        <dbReference type="Pfam" id="PF01171"/>
    </source>
</evidence>
<dbReference type="Gene3D" id="3.40.50.620">
    <property type="entry name" value="HUPs"/>
    <property type="match status" value="1"/>
</dbReference>
<feature type="domain" description="tRNA(Ile)-lysidine synthase substrate-binding" evidence="9">
    <location>
        <begin position="257"/>
        <end position="318"/>
    </location>
</feature>
<sequence>MPDAPPLADPAALDRAMDAFAALAPALPLAVAFSGGADSSALLLACAARWPGQVQAWHVHHGLQAAADDFERHCAAVCARLQVPLRVQRVDARAAPGQSPEAVARARRYEAFEVLASTDQARAAIKTVVIAQHADDQAETVLLALSRGAGLPGLAAMPARWRRGGLVYARPLLDVPAPAIRAWLRARGDDWVEDPSNADERYTRNRIRARLLPVLQELFPAFRATFARSAAHAAQAQDILAEVAAQDLAACGQPPRLAALRQLGPARRANVLRHWLMAAHGQTPTQAQLAALQVQIEACTTRGHRIDLKLGQGRVRRVGEVLQWQAEPAGAAGTSARR</sequence>
<keyword evidence="1 7" id="KW-0963">Cytoplasm</keyword>
<comment type="catalytic activity">
    <reaction evidence="6 7">
        <text>cytidine(34) in tRNA(Ile2) + L-lysine + ATP = lysidine(34) in tRNA(Ile2) + AMP + diphosphate + H(+)</text>
        <dbReference type="Rhea" id="RHEA:43744"/>
        <dbReference type="Rhea" id="RHEA-COMP:10625"/>
        <dbReference type="Rhea" id="RHEA-COMP:10670"/>
        <dbReference type="ChEBI" id="CHEBI:15378"/>
        <dbReference type="ChEBI" id="CHEBI:30616"/>
        <dbReference type="ChEBI" id="CHEBI:32551"/>
        <dbReference type="ChEBI" id="CHEBI:33019"/>
        <dbReference type="ChEBI" id="CHEBI:82748"/>
        <dbReference type="ChEBI" id="CHEBI:83665"/>
        <dbReference type="ChEBI" id="CHEBI:456215"/>
        <dbReference type="EC" id="6.3.4.19"/>
    </reaction>
</comment>
<keyword evidence="4 7" id="KW-0547">Nucleotide-binding</keyword>
<evidence type="ECO:0000313" key="11">
    <source>
        <dbReference type="Proteomes" id="UP001589834"/>
    </source>
</evidence>
<dbReference type="Gene3D" id="1.20.59.20">
    <property type="match status" value="1"/>
</dbReference>
<reference evidence="10 11" key="1">
    <citation type="submission" date="2024-09" db="EMBL/GenBank/DDBJ databases">
        <authorList>
            <person name="Sun Q."/>
            <person name="Mori K."/>
        </authorList>
    </citation>
    <scope>NUCLEOTIDE SEQUENCE [LARGE SCALE GENOMIC DNA]</scope>
    <source>
        <strain evidence="10 11">NCAIM B.02336</strain>
    </source>
</reference>
<keyword evidence="11" id="KW-1185">Reference proteome</keyword>
<evidence type="ECO:0000256" key="6">
    <source>
        <dbReference type="ARBA" id="ARBA00048539"/>
    </source>
</evidence>
<evidence type="ECO:0000256" key="7">
    <source>
        <dbReference type="HAMAP-Rule" id="MF_01161"/>
    </source>
</evidence>
<accession>A0ABV6PN43</accession>
<dbReference type="Pfam" id="PF01171">
    <property type="entry name" value="ATP_bind_3"/>
    <property type="match status" value="1"/>
</dbReference>
<feature type="binding site" evidence="7">
    <location>
        <begin position="34"/>
        <end position="39"/>
    </location>
    <ligand>
        <name>ATP</name>
        <dbReference type="ChEBI" id="CHEBI:30616"/>
    </ligand>
</feature>
<keyword evidence="3 7" id="KW-0819">tRNA processing</keyword>
<evidence type="ECO:0000256" key="4">
    <source>
        <dbReference type="ARBA" id="ARBA00022741"/>
    </source>
</evidence>
<organism evidence="10 11">
    <name type="scientific">Ottowia pentelensis</name>
    <dbReference type="NCBI Taxonomy" id="511108"/>
    <lineage>
        <taxon>Bacteria</taxon>
        <taxon>Pseudomonadati</taxon>
        <taxon>Pseudomonadota</taxon>
        <taxon>Betaproteobacteria</taxon>
        <taxon>Burkholderiales</taxon>
        <taxon>Comamonadaceae</taxon>
        <taxon>Ottowia</taxon>
    </lineage>
</organism>
<comment type="caution">
    <text evidence="10">The sequence shown here is derived from an EMBL/GenBank/DDBJ whole genome shotgun (WGS) entry which is preliminary data.</text>
</comment>
<dbReference type="GO" id="GO:0032267">
    <property type="term" value="F:tRNA(Ile)-lysidine synthase activity"/>
    <property type="evidence" value="ECO:0007669"/>
    <property type="project" value="UniProtKB-EC"/>
</dbReference>
<dbReference type="CDD" id="cd01992">
    <property type="entry name" value="TilS_N"/>
    <property type="match status" value="1"/>
</dbReference>
<keyword evidence="5 7" id="KW-0067">ATP-binding</keyword>
<dbReference type="Pfam" id="PF09179">
    <property type="entry name" value="TilS"/>
    <property type="match status" value="1"/>
</dbReference>
<evidence type="ECO:0000256" key="5">
    <source>
        <dbReference type="ARBA" id="ARBA00022840"/>
    </source>
</evidence>
<dbReference type="SUPFAM" id="SSF82829">
    <property type="entry name" value="MesJ substrate recognition domain-like"/>
    <property type="match status" value="1"/>
</dbReference>